<sequence length="364" mass="35773">MSATHDQQPAASPEPAVLPTAARRAPRPLVILVGMTVALGAVLALLLAIFILPSLKSGPHDLPVGVVGPPTALTQVEEALATSAPGAYDLQPFASADALTQAVEDREVVGGFVVEPTGIRAVVATAGSAAIAQSVSAAAQGLGAAMGVAATTTDVVPLPASDPSGIGIGGLAFPLVFGGIVPAVAFRSAFARSNTWKLAGIGLFSLVGGMIVAAVLQFGFGSIESAFWPVAASMALGIAAMSFPLSGLQLAFGGKGFTIGAMSMMFLGNPFAGIATTAAWLPAGLGTFGQILPPGATGTLVRSVAYFGGTGGLTAGLTLGAWVVGGLVIHTVGSVRAKAAPVVVATEGAAAEVDQREAVATVGA</sequence>
<evidence type="ECO:0008006" key="4">
    <source>
        <dbReference type="Google" id="ProtNLM"/>
    </source>
</evidence>
<dbReference type="AlphaFoldDB" id="A0A510UXA9"/>
<comment type="caution">
    <text evidence="2">The sequence shown here is derived from an EMBL/GenBank/DDBJ whole genome shotgun (WGS) entry which is preliminary data.</text>
</comment>
<feature type="transmembrane region" description="Helical" evidence="1">
    <location>
        <begin position="29"/>
        <end position="52"/>
    </location>
</feature>
<organism evidence="2 3">
    <name type="scientific">Cellulomonas persica</name>
    <dbReference type="NCBI Taxonomy" id="76861"/>
    <lineage>
        <taxon>Bacteria</taxon>
        <taxon>Bacillati</taxon>
        <taxon>Actinomycetota</taxon>
        <taxon>Actinomycetes</taxon>
        <taxon>Micrococcales</taxon>
        <taxon>Cellulomonadaceae</taxon>
        <taxon>Cellulomonas</taxon>
    </lineage>
</organism>
<dbReference type="Proteomes" id="UP000321386">
    <property type="component" value="Unassembled WGS sequence"/>
</dbReference>
<dbReference type="EMBL" id="BJUA01000006">
    <property type="protein sequence ID" value="GEK17710.1"/>
    <property type="molecule type" value="Genomic_DNA"/>
</dbReference>
<keyword evidence="3" id="KW-1185">Reference proteome</keyword>
<keyword evidence="1" id="KW-0472">Membrane</keyword>
<name>A0A510UXA9_9CELL</name>
<gene>
    <name evidence="2" type="ORF">CPE01_14430</name>
</gene>
<accession>A0A510UXA9</accession>
<evidence type="ECO:0000313" key="3">
    <source>
        <dbReference type="Proteomes" id="UP000321386"/>
    </source>
</evidence>
<protein>
    <recommendedName>
        <fullName evidence="4">ABC transporter permease</fullName>
    </recommendedName>
</protein>
<feature type="transmembrane region" description="Helical" evidence="1">
    <location>
        <begin position="303"/>
        <end position="329"/>
    </location>
</feature>
<feature type="transmembrane region" description="Helical" evidence="1">
    <location>
        <begin position="166"/>
        <end position="186"/>
    </location>
</feature>
<proteinExistence type="predicted"/>
<reference evidence="2 3" key="1">
    <citation type="submission" date="2019-07" db="EMBL/GenBank/DDBJ databases">
        <title>Whole genome shotgun sequence of Cellulomonas persica NBRC 101101.</title>
        <authorList>
            <person name="Hosoyama A."/>
            <person name="Uohara A."/>
            <person name="Ohji S."/>
            <person name="Ichikawa N."/>
        </authorList>
    </citation>
    <scope>NUCLEOTIDE SEQUENCE [LARGE SCALE GENOMIC DNA]</scope>
    <source>
        <strain evidence="2 3">NBRC 101101</strain>
    </source>
</reference>
<keyword evidence="1" id="KW-0812">Transmembrane</keyword>
<keyword evidence="1" id="KW-1133">Transmembrane helix</keyword>
<feature type="transmembrane region" description="Helical" evidence="1">
    <location>
        <begin position="226"/>
        <end position="245"/>
    </location>
</feature>
<evidence type="ECO:0000256" key="1">
    <source>
        <dbReference type="SAM" id="Phobius"/>
    </source>
</evidence>
<feature type="transmembrane region" description="Helical" evidence="1">
    <location>
        <begin position="257"/>
        <end position="283"/>
    </location>
</feature>
<feature type="transmembrane region" description="Helical" evidence="1">
    <location>
        <begin position="198"/>
        <end position="220"/>
    </location>
</feature>
<evidence type="ECO:0000313" key="2">
    <source>
        <dbReference type="EMBL" id="GEK17710.1"/>
    </source>
</evidence>